<dbReference type="PROSITE" id="PS51257">
    <property type="entry name" value="PROKAR_LIPOPROTEIN"/>
    <property type="match status" value="1"/>
</dbReference>
<accession>A0ABM8R106</accession>
<feature type="chain" id="PRO_5046968593" description="Lipoprotein" evidence="1">
    <location>
        <begin position="24"/>
        <end position="491"/>
    </location>
</feature>
<dbReference type="Proteomes" id="UP000675880">
    <property type="component" value="Unassembled WGS sequence"/>
</dbReference>
<dbReference type="EMBL" id="CAJNBJ010000002">
    <property type="protein sequence ID" value="CAE6727119.1"/>
    <property type="molecule type" value="Genomic_DNA"/>
</dbReference>
<keyword evidence="3" id="KW-1185">Reference proteome</keyword>
<evidence type="ECO:0000313" key="2">
    <source>
        <dbReference type="EMBL" id="CAE6727119.1"/>
    </source>
</evidence>
<organism evidence="2 3">
    <name type="scientific">Nitrospira defluvii</name>
    <dbReference type="NCBI Taxonomy" id="330214"/>
    <lineage>
        <taxon>Bacteria</taxon>
        <taxon>Pseudomonadati</taxon>
        <taxon>Nitrospirota</taxon>
        <taxon>Nitrospiria</taxon>
        <taxon>Nitrospirales</taxon>
        <taxon>Nitrospiraceae</taxon>
        <taxon>Nitrospira</taxon>
    </lineage>
</organism>
<evidence type="ECO:0008006" key="4">
    <source>
        <dbReference type="Google" id="ProtNLM"/>
    </source>
</evidence>
<feature type="signal peptide" evidence="1">
    <location>
        <begin position="1"/>
        <end position="23"/>
    </location>
</feature>
<evidence type="ECO:0000256" key="1">
    <source>
        <dbReference type="SAM" id="SignalP"/>
    </source>
</evidence>
<reference evidence="2 3" key="1">
    <citation type="submission" date="2021-02" db="EMBL/GenBank/DDBJ databases">
        <authorList>
            <person name="Han P."/>
        </authorList>
    </citation>
    <scope>NUCLEOTIDE SEQUENCE [LARGE SCALE GENOMIC DNA]</scope>
    <source>
        <strain evidence="2">Candidatus Nitrospira sp. ZN2</strain>
    </source>
</reference>
<keyword evidence="1" id="KW-0732">Signal</keyword>
<protein>
    <recommendedName>
        <fullName evidence="4">Lipoprotein</fullName>
    </recommendedName>
</protein>
<comment type="caution">
    <text evidence="2">The sequence shown here is derived from an EMBL/GenBank/DDBJ whole genome shotgun (WGS) entry which is preliminary data.</text>
</comment>
<dbReference type="Pfam" id="PF14356">
    <property type="entry name" value="DUF4403"/>
    <property type="match status" value="1"/>
</dbReference>
<dbReference type="RefSeq" id="WP_213041529.1">
    <property type="nucleotide sequence ID" value="NZ_CAJNBJ010000002.1"/>
</dbReference>
<sequence>MKLSRIPVIPVLAAVLLSGAACSHTIPKTASKPVPPPITSAVPSFTALAKDETRAPVSHLPVQVKTDLTPIQTAIRMVVPDRLTETGHPLEQDFRWTFVRNGESHVHIQDGLVVIRTEYKGDIEARGSSRGCRLDPVYVTLDASGELQLVQNRDTLSFAFEPTHLAVTTKPESDVRCNMFNIAINEQLPELLGLMQIKTAMAEAVHPETFRIPFQRIWDTLEGPLSMPVASLNTRACLYGNPREMVMSQQKGTLRETVIAGTAKQMPLVTYEVTCSEAAPTVALVNSGPPSAENTPYVMLAKIPLSYQQVSHQLQDKLFHQTIFLDSTANESAVIEKVTAADANGRVLLTVETAGELKGTIYYWGTPRLDDTGKSLTIPDLQMANESRTAIDSIRLGFWQTVDRELQPKLRQAMAIDLSTQVDRLKQSVTGSHRSGDLTMDILVTRQQPDQVRSTAQGITVSLLFEGTANATGQMTLQAQPPQAMLRQPNR</sequence>
<name>A0ABM8R106_9BACT</name>
<evidence type="ECO:0000313" key="3">
    <source>
        <dbReference type="Proteomes" id="UP000675880"/>
    </source>
</evidence>
<gene>
    <name evidence="2" type="ORF">NSPZN2_100159</name>
</gene>
<proteinExistence type="predicted"/>
<dbReference type="InterPro" id="IPR025515">
    <property type="entry name" value="DUF4403"/>
</dbReference>